<protein>
    <submittedName>
        <fullName evidence="2">Uncharacterized protein</fullName>
    </submittedName>
</protein>
<dbReference type="OrthoDB" id="67634at2759"/>
<dbReference type="AlphaFoldDB" id="T0RER8"/>
<evidence type="ECO:0000313" key="2">
    <source>
        <dbReference type="EMBL" id="EQC28117.1"/>
    </source>
</evidence>
<sequence>MGHAGQALLEQGRALPSNLSFMAFNWEAEYFWMKSSTNGIILTMALSCFLAIAAIGWSMSGSLRFAIFLVLVIIPSSHALFAVYLANSIEAADYCIAPAHNTLRPFRNDSGVAYLCRVSHGSNGARNCRANADVDCRLDNRRQTRTAPVSAATAMMVACSGVAPAAITAWMTSSIGAGVASLTEPADDDVVDATADAMADATDDLTPASAATC</sequence>
<dbReference type="RefSeq" id="XP_008618542.1">
    <property type="nucleotide sequence ID" value="XM_008620320.1"/>
</dbReference>
<dbReference type="VEuPathDB" id="FungiDB:SDRG_14208"/>
<dbReference type="InParanoid" id="T0RER8"/>
<accession>T0RER8</accession>
<feature type="transmembrane region" description="Helical" evidence="1">
    <location>
        <begin position="65"/>
        <end position="86"/>
    </location>
</feature>
<dbReference type="Proteomes" id="UP000030762">
    <property type="component" value="Unassembled WGS sequence"/>
</dbReference>
<dbReference type="EMBL" id="JH767199">
    <property type="protein sequence ID" value="EQC28117.1"/>
    <property type="molecule type" value="Genomic_DNA"/>
</dbReference>
<keyword evidence="3" id="KW-1185">Reference proteome</keyword>
<gene>
    <name evidence="2" type="ORF">SDRG_14208</name>
</gene>
<keyword evidence="1" id="KW-1133">Transmembrane helix</keyword>
<feature type="transmembrane region" description="Helical" evidence="1">
    <location>
        <begin position="39"/>
        <end position="58"/>
    </location>
</feature>
<keyword evidence="1" id="KW-0472">Membrane</keyword>
<organism evidence="2 3">
    <name type="scientific">Saprolegnia diclina (strain VS20)</name>
    <dbReference type="NCBI Taxonomy" id="1156394"/>
    <lineage>
        <taxon>Eukaryota</taxon>
        <taxon>Sar</taxon>
        <taxon>Stramenopiles</taxon>
        <taxon>Oomycota</taxon>
        <taxon>Saprolegniomycetes</taxon>
        <taxon>Saprolegniales</taxon>
        <taxon>Saprolegniaceae</taxon>
        <taxon>Saprolegnia</taxon>
    </lineage>
</organism>
<reference evidence="2 3" key="1">
    <citation type="submission" date="2012-04" db="EMBL/GenBank/DDBJ databases">
        <title>The Genome Sequence of Saprolegnia declina VS20.</title>
        <authorList>
            <consortium name="The Broad Institute Genome Sequencing Platform"/>
            <person name="Russ C."/>
            <person name="Nusbaum C."/>
            <person name="Tyler B."/>
            <person name="van West P."/>
            <person name="Dieguez-Uribeondo J."/>
            <person name="de Bruijn I."/>
            <person name="Tripathy S."/>
            <person name="Jiang R."/>
            <person name="Young S.K."/>
            <person name="Zeng Q."/>
            <person name="Gargeya S."/>
            <person name="Fitzgerald M."/>
            <person name="Haas B."/>
            <person name="Abouelleil A."/>
            <person name="Alvarado L."/>
            <person name="Arachchi H.M."/>
            <person name="Berlin A."/>
            <person name="Chapman S.B."/>
            <person name="Goldberg J."/>
            <person name="Griggs A."/>
            <person name="Gujja S."/>
            <person name="Hansen M."/>
            <person name="Howarth C."/>
            <person name="Imamovic A."/>
            <person name="Larimer J."/>
            <person name="McCowen C."/>
            <person name="Montmayeur A."/>
            <person name="Murphy C."/>
            <person name="Neiman D."/>
            <person name="Pearson M."/>
            <person name="Priest M."/>
            <person name="Roberts A."/>
            <person name="Saif S."/>
            <person name="Shea T."/>
            <person name="Sisk P."/>
            <person name="Sykes S."/>
            <person name="Wortman J."/>
            <person name="Nusbaum C."/>
            <person name="Birren B."/>
        </authorList>
    </citation>
    <scope>NUCLEOTIDE SEQUENCE [LARGE SCALE GENOMIC DNA]</scope>
    <source>
        <strain evidence="2 3">VS20</strain>
    </source>
</reference>
<proteinExistence type="predicted"/>
<evidence type="ECO:0000313" key="3">
    <source>
        <dbReference type="Proteomes" id="UP000030762"/>
    </source>
</evidence>
<name>T0RER8_SAPDV</name>
<dbReference type="GeneID" id="19954935"/>
<evidence type="ECO:0000256" key="1">
    <source>
        <dbReference type="SAM" id="Phobius"/>
    </source>
</evidence>
<keyword evidence="1" id="KW-0812">Transmembrane</keyword>